<evidence type="ECO:0000313" key="2">
    <source>
        <dbReference type="Proteomes" id="UP000276133"/>
    </source>
</evidence>
<protein>
    <submittedName>
        <fullName evidence="1">Uncharacterized protein</fullName>
    </submittedName>
</protein>
<sequence>MCFFGISLKITIFVFHLKLIFKTENFLFVLIKKNELNLRLMIEKKAFDSMNLKTRSHITQNISLKE</sequence>
<organism evidence="1 2">
    <name type="scientific">Brachionus plicatilis</name>
    <name type="common">Marine rotifer</name>
    <name type="synonym">Brachionus muelleri</name>
    <dbReference type="NCBI Taxonomy" id="10195"/>
    <lineage>
        <taxon>Eukaryota</taxon>
        <taxon>Metazoa</taxon>
        <taxon>Spiralia</taxon>
        <taxon>Gnathifera</taxon>
        <taxon>Rotifera</taxon>
        <taxon>Eurotatoria</taxon>
        <taxon>Monogononta</taxon>
        <taxon>Pseudotrocha</taxon>
        <taxon>Ploima</taxon>
        <taxon>Brachionidae</taxon>
        <taxon>Brachionus</taxon>
    </lineage>
</organism>
<evidence type="ECO:0000313" key="1">
    <source>
        <dbReference type="EMBL" id="RNA38459.1"/>
    </source>
</evidence>
<proteinExistence type="predicted"/>
<keyword evidence="2" id="KW-1185">Reference proteome</keyword>
<comment type="caution">
    <text evidence="1">The sequence shown here is derived from an EMBL/GenBank/DDBJ whole genome shotgun (WGS) entry which is preliminary data.</text>
</comment>
<dbReference type="EMBL" id="REGN01000870">
    <property type="protein sequence ID" value="RNA38459.1"/>
    <property type="molecule type" value="Genomic_DNA"/>
</dbReference>
<reference evidence="1 2" key="1">
    <citation type="journal article" date="2018" name="Sci. Rep.">
        <title>Genomic signatures of local adaptation to the degree of environmental predictability in rotifers.</title>
        <authorList>
            <person name="Franch-Gras L."/>
            <person name="Hahn C."/>
            <person name="Garcia-Roger E.M."/>
            <person name="Carmona M.J."/>
            <person name="Serra M."/>
            <person name="Gomez A."/>
        </authorList>
    </citation>
    <scope>NUCLEOTIDE SEQUENCE [LARGE SCALE GENOMIC DNA]</scope>
    <source>
        <strain evidence="1">HYR1</strain>
    </source>
</reference>
<name>A0A3M7SRX1_BRAPC</name>
<gene>
    <name evidence="1" type="ORF">BpHYR1_047567</name>
</gene>
<dbReference type="Proteomes" id="UP000276133">
    <property type="component" value="Unassembled WGS sequence"/>
</dbReference>
<accession>A0A3M7SRX1</accession>
<dbReference type="AlphaFoldDB" id="A0A3M7SRX1"/>